<comment type="caution">
    <text evidence="3">The sequence shown here is derived from an EMBL/GenBank/DDBJ whole genome shotgun (WGS) entry which is preliminary data.</text>
</comment>
<reference evidence="3 4" key="1">
    <citation type="journal article" date="2015" name="Nature">
        <title>rRNA introns, odd ribosomes, and small enigmatic genomes across a large radiation of phyla.</title>
        <authorList>
            <person name="Brown C.T."/>
            <person name="Hug L.A."/>
            <person name="Thomas B.C."/>
            <person name="Sharon I."/>
            <person name="Castelle C.J."/>
            <person name="Singh A."/>
            <person name="Wilkins M.J."/>
            <person name="Williams K.H."/>
            <person name="Banfield J.F."/>
        </authorList>
    </citation>
    <scope>NUCLEOTIDE SEQUENCE [LARGE SCALE GENOMIC DNA]</scope>
</reference>
<dbReference type="Pfam" id="PF00132">
    <property type="entry name" value="Hexapep"/>
    <property type="match status" value="2"/>
</dbReference>
<sequence>MIHETADISRKAKIGKNVTIWSQTQIREGATIGSSCIIGKNVYIDHDVKIGSNVKIQNNAQIFFKTIIENEVFIGPNACLVNDKYPRAAKLGKLKTKKDWQSGTIIIKKGSSIGAGAILLPNVTIGKYSLIGAGSVVTYSIPSYSKLAGNPAKLIGYVCKNGHNLKGLEKNKYYCHTCKKSYKISP</sequence>
<dbReference type="CDD" id="cd03358">
    <property type="entry name" value="LbH_WxcM_N_like"/>
    <property type="match status" value="1"/>
</dbReference>
<dbReference type="PANTHER" id="PTHR43300:SF4">
    <property type="entry name" value="ACYL-[ACYL-CARRIER-PROTEIN]--UDP-N-ACETYLGLUCOSAMINE O-ACYLTRANSFERASE"/>
    <property type="match status" value="1"/>
</dbReference>
<evidence type="ECO:0000313" key="4">
    <source>
        <dbReference type="Proteomes" id="UP000034292"/>
    </source>
</evidence>
<dbReference type="GO" id="GO:0016740">
    <property type="term" value="F:transferase activity"/>
    <property type="evidence" value="ECO:0007669"/>
    <property type="project" value="UniProtKB-KW"/>
</dbReference>
<name>A0A0G0WSC8_9BACT</name>
<dbReference type="AlphaFoldDB" id="A0A0G0WSC8"/>
<dbReference type="SUPFAM" id="SSF51161">
    <property type="entry name" value="Trimeric LpxA-like enzymes"/>
    <property type="match status" value="1"/>
</dbReference>
<dbReference type="PROSITE" id="PS00101">
    <property type="entry name" value="HEXAPEP_TRANSFERASES"/>
    <property type="match status" value="1"/>
</dbReference>
<dbReference type="InterPro" id="IPR011004">
    <property type="entry name" value="Trimer_LpxA-like_sf"/>
</dbReference>
<keyword evidence="1" id="KW-0808">Transferase</keyword>
<dbReference type="Proteomes" id="UP000034292">
    <property type="component" value="Unassembled WGS sequence"/>
</dbReference>
<dbReference type="STRING" id="1618408.UU23_C0001G0051"/>
<dbReference type="PANTHER" id="PTHR43300">
    <property type="entry name" value="ACETYLTRANSFERASE"/>
    <property type="match status" value="1"/>
</dbReference>
<gene>
    <name evidence="3" type="ORF">UU23_C0001G0051</name>
</gene>
<evidence type="ECO:0000256" key="1">
    <source>
        <dbReference type="ARBA" id="ARBA00022679"/>
    </source>
</evidence>
<organism evidence="3 4">
    <name type="scientific">Candidatus Curtissbacteria bacterium GW2011_GWA1_40_9</name>
    <dbReference type="NCBI Taxonomy" id="1618408"/>
    <lineage>
        <taxon>Bacteria</taxon>
        <taxon>Candidatus Curtissiibacteriota</taxon>
    </lineage>
</organism>
<evidence type="ECO:0000256" key="2">
    <source>
        <dbReference type="ARBA" id="ARBA00022737"/>
    </source>
</evidence>
<dbReference type="InterPro" id="IPR018357">
    <property type="entry name" value="Hexapep_transf_CS"/>
</dbReference>
<keyword evidence="2" id="KW-0677">Repeat</keyword>
<protein>
    <recommendedName>
        <fullName evidence="5">N-acetyltransferase</fullName>
    </recommendedName>
</protein>
<proteinExistence type="predicted"/>
<dbReference type="InterPro" id="IPR001451">
    <property type="entry name" value="Hexapep"/>
</dbReference>
<accession>A0A0G0WSC8</accession>
<evidence type="ECO:0008006" key="5">
    <source>
        <dbReference type="Google" id="ProtNLM"/>
    </source>
</evidence>
<dbReference type="EMBL" id="LBZV01000001">
    <property type="protein sequence ID" value="KKR78287.1"/>
    <property type="molecule type" value="Genomic_DNA"/>
</dbReference>
<dbReference type="Gene3D" id="2.160.10.10">
    <property type="entry name" value="Hexapeptide repeat proteins"/>
    <property type="match status" value="1"/>
</dbReference>
<dbReference type="InterPro" id="IPR050179">
    <property type="entry name" value="Trans_hexapeptide_repeat"/>
</dbReference>
<evidence type="ECO:0000313" key="3">
    <source>
        <dbReference type="EMBL" id="KKR78287.1"/>
    </source>
</evidence>